<name>A0A011UDE7_RUMAL</name>
<feature type="transmembrane region" description="Helical" evidence="1">
    <location>
        <begin position="150"/>
        <end position="177"/>
    </location>
</feature>
<keyword evidence="3" id="KW-1185">Reference proteome</keyword>
<dbReference type="AlphaFoldDB" id="A0A011UDE7"/>
<feature type="transmembrane region" description="Helical" evidence="1">
    <location>
        <begin position="93"/>
        <end position="112"/>
    </location>
</feature>
<keyword evidence="1" id="KW-0812">Transmembrane</keyword>
<sequence>MIVNYYGILGCECIWDQNGVFLSAPAGVQVQSLQQLGFYTTADGMWYKQLTPQESAYLESKRNMAVVDLPEYGYSGLPNSSEESPEDKRKANILCLISLIFGQGLSVLSFVLSKTYKLGISPLTAILGISSFILMIYVRINYPKNKFGIVLMTIYCIEAVLILIGVIAVIIMCYSLISSCNSFFNDCRGC</sequence>
<organism evidence="2 3">
    <name type="scientific">Ruminococcus albus SY3</name>
    <dbReference type="NCBI Taxonomy" id="1341156"/>
    <lineage>
        <taxon>Bacteria</taxon>
        <taxon>Bacillati</taxon>
        <taxon>Bacillota</taxon>
        <taxon>Clostridia</taxon>
        <taxon>Eubacteriales</taxon>
        <taxon>Oscillospiraceae</taxon>
        <taxon>Ruminococcus</taxon>
    </lineage>
</organism>
<evidence type="ECO:0000256" key="1">
    <source>
        <dbReference type="SAM" id="Phobius"/>
    </source>
</evidence>
<reference evidence="2 3" key="1">
    <citation type="submission" date="2013-06" db="EMBL/GenBank/DDBJ databases">
        <title>Rumen cellulosomics: divergent fiber-degrading strategies revealed by comparative genome-wide analysis of six Ruminococcal strains.</title>
        <authorList>
            <person name="Dassa B."/>
            <person name="Borovok I."/>
            <person name="Lamed R."/>
            <person name="Flint H."/>
            <person name="Yeoman C.J."/>
            <person name="White B."/>
            <person name="Bayer E.A."/>
        </authorList>
    </citation>
    <scope>NUCLEOTIDE SEQUENCE [LARGE SCALE GENOMIC DNA]</scope>
    <source>
        <strain evidence="2 3">SY3</strain>
    </source>
</reference>
<comment type="caution">
    <text evidence="2">The sequence shown here is derived from an EMBL/GenBank/DDBJ whole genome shotgun (WGS) entry which is preliminary data.</text>
</comment>
<protein>
    <submittedName>
        <fullName evidence="2">Uncharacterized protein</fullName>
    </submittedName>
</protein>
<dbReference type="Proteomes" id="UP000021369">
    <property type="component" value="Unassembled WGS sequence"/>
</dbReference>
<feature type="transmembrane region" description="Helical" evidence="1">
    <location>
        <begin position="118"/>
        <end position="138"/>
    </location>
</feature>
<dbReference type="OrthoDB" id="2068279at2"/>
<dbReference type="RefSeq" id="WP_037290331.1">
    <property type="nucleotide sequence ID" value="NZ_JEOB01000004.1"/>
</dbReference>
<keyword evidence="1" id="KW-1133">Transmembrane helix</keyword>
<dbReference type="EMBL" id="JEOB01000004">
    <property type="protein sequence ID" value="EXM38654.1"/>
    <property type="molecule type" value="Genomic_DNA"/>
</dbReference>
<evidence type="ECO:0000313" key="3">
    <source>
        <dbReference type="Proteomes" id="UP000021369"/>
    </source>
</evidence>
<evidence type="ECO:0000313" key="2">
    <source>
        <dbReference type="EMBL" id="EXM38654.1"/>
    </source>
</evidence>
<keyword evidence="1" id="KW-0472">Membrane</keyword>
<proteinExistence type="predicted"/>
<accession>A0A011UDE7</accession>
<gene>
    <name evidence="2" type="ORF">RASY3_17700</name>
</gene>